<dbReference type="SUPFAM" id="SSF160537">
    <property type="entry name" value="SpoVG-like"/>
    <property type="match status" value="1"/>
</dbReference>
<sequence length="132" mass="14835">MAQNTNFKGNKNNNQKKKLPYIKVKIDKIISLEESKTKAFASVTIGGAVVVHGVRIMNSAKGLFVAMPANVYVDYNGEKHFNEIAHPISKEARTLLNNKVMEAYHQSLDEQQAESETENMSEDESENFLQSM</sequence>
<reference evidence="5 6" key="1">
    <citation type="submission" date="2024-03" db="EMBL/GenBank/DDBJ databases">
        <title>Human intestinal bacterial collection.</title>
        <authorList>
            <person name="Pauvert C."/>
            <person name="Hitch T.C.A."/>
            <person name="Clavel T."/>
        </authorList>
    </citation>
    <scope>NUCLEOTIDE SEQUENCE [LARGE SCALE GENOMIC DNA]</scope>
    <source>
        <strain evidence="5 6">CLA-JM-H38</strain>
    </source>
</reference>
<dbReference type="RefSeq" id="WP_117950594.1">
    <property type="nucleotide sequence ID" value="NZ_JBBMEZ010000032.1"/>
</dbReference>
<dbReference type="Pfam" id="PF04026">
    <property type="entry name" value="SpoVG"/>
    <property type="match status" value="1"/>
</dbReference>
<dbReference type="Proteomes" id="UP001490816">
    <property type="component" value="Unassembled WGS sequence"/>
</dbReference>
<comment type="caution">
    <text evidence="5">The sequence shown here is derived from an EMBL/GenBank/DDBJ whole genome shotgun (WGS) entry which is preliminary data.</text>
</comment>
<evidence type="ECO:0000313" key="6">
    <source>
        <dbReference type="Proteomes" id="UP001490816"/>
    </source>
</evidence>
<feature type="compositionally biased region" description="Acidic residues" evidence="4">
    <location>
        <begin position="111"/>
        <end position="126"/>
    </location>
</feature>
<organism evidence="5 6">
    <name type="scientific">Ruminococcoides intestinale</name>
    <dbReference type="NCBI Taxonomy" id="3133162"/>
    <lineage>
        <taxon>Bacteria</taxon>
        <taxon>Bacillati</taxon>
        <taxon>Bacillota</taxon>
        <taxon>Clostridia</taxon>
        <taxon>Eubacteriales</taxon>
        <taxon>Oscillospiraceae</taxon>
        <taxon>Ruminococcoides</taxon>
    </lineage>
</organism>
<feature type="region of interest" description="Disordered" evidence="4">
    <location>
        <begin position="106"/>
        <end position="132"/>
    </location>
</feature>
<name>A0ABV1FB86_9FIRM</name>
<dbReference type="EMBL" id="JBBMEZ010000032">
    <property type="protein sequence ID" value="MEQ2470653.1"/>
    <property type="molecule type" value="Genomic_DNA"/>
</dbReference>
<dbReference type="InterPro" id="IPR007170">
    <property type="entry name" value="SpoVG"/>
</dbReference>
<keyword evidence="3" id="KW-0131">Cell cycle</keyword>
<evidence type="ECO:0000256" key="2">
    <source>
        <dbReference type="ARBA" id="ARBA00023210"/>
    </source>
</evidence>
<dbReference type="InterPro" id="IPR036751">
    <property type="entry name" value="SpoVG_sf"/>
</dbReference>
<dbReference type="PANTHER" id="PTHR38429:SF1">
    <property type="entry name" value="SEPTATION PROTEIN SPOVG-RELATED"/>
    <property type="match status" value="1"/>
</dbReference>
<dbReference type="PANTHER" id="PTHR38429">
    <property type="entry name" value="SEPTATION PROTEIN SPOVG-RELATED"/>
    <property type="match status" value="1"/>
</dbReference>
<keyword evidence="6" id="KW-1185">Reference proteome</keyword>
<dbReference type="Gene3D" id="3.30.1120.40">
    <property type="entry name" value="Stage V sporulation protein G"/>
    <property type="match status" value="1"/>
</dbReference>
<evidence type="ECO:0000256" key="1">
    <source>
        <dbReference type="ARBA" id="ARBA00022618"/>
    </source>
</evidence>
<evidence type="ECO:0000256" key="3">
    <source>
        <dbReference type="ARBA" id="ARBA00023306"/>
    </source>
</evidence>
<accession>A0ABV1FB86</accession>
<proteinExistence type="predicted"/>
<keyword evidence="1" id="KW-0132">Cell division</keyword>
<evidence type="ECO:0000256" key="4">
    <source>
        <dbReference type="SAM" id="MobiDB-lite"/>
    </source>
</evidence>
<gene>
    <name evidence="5" type="ORF">WMO39_10005</name>
</gene>
<evidence type="ECO:0000313" key="5">
    <source>
        <dbReference type="EMBL" id="MEQ2470653.1"/>
    </source>
</evidence>
<keyword evidence="2" id="KW-0717">Septation</keyword>
<protein>
    <submittedName>
        <fullName evidence="5">SpoVG family protein</fullName>
    </submittedName>
</protein>